<dbReference type="SMART" id="SM00332">
    <property type="entry name" value="PP2Cc"/>
    <property type="match status" value="1"/>
</dbReference>
<dbReference type="Gene3D" id="3.60.40.10">
    <property type="entry name" value="PPM-type phosphatase domain"/>
    <property type="match status" value="1"/>
</dbReference>
<dbReference type="PANTHER" id="PTHR47992">
    <property type="entry name" value="PROTEIN PHOSPHATASE"/>
    <property type="match status" value="1"/>
</dbReference>
<comment type="caution">
    <text evidence="2">The sequence shown here is derived from an EMBL/GenBank/DDBJ whole genome shotgun (WGS) entry which is preliminary data.</text>
</comment>
<dbReference type="PROSITE" id="PS51746">
    <property type="entry name" value="PPM_2"/>
    <property type="match status" value="1"/>
</dbReference>
<dbReference type="AlphaFoldDB" id="A0A7C5Z354"/>
<protein>
    <submittedName>
        <fullName evidence="2">Serine/threonine-protein phosphatase</fullName>
    </submittedName>
</protein>
<dbReference type="InterPro" id="IPR001932">
    <property type="entry name" value="PPM-type_phosphatase-like_dom"/>
</dbReference>
<sequence>MVRVIYFTNKGNLRDTNQDSLLVCEKIISNTDMNKCESLNIDSKSILLAVADGIGGNTKGELASKKVLEVLQSHKEDIMNKKISIEDVLKKARDELENYVHSNPNSSGMGCTVAGVFIVDRKVQIFNVGDCRIYRLLGPRAVKLTKDHTVVEELVSSGYITVDEAKTHSKKHILTSAIVADNYQTEIQIYRNETEIIDKDKFIICSDGFWEEFENEISQIFSNDNFYPEFQKRIQNKKLNDNISFILITQLLG</sequence>
<dbReference type="InterPro" id="IPR015655">
    <property type="entry name" value="PP2C"/>
</dbReference>
<name>A0A7C5Z354_9FIRM</name>
<evidence type="ECO:0000313" key="2">
    <source>
        <dbReference type="EMBL" id="HHS02973.1"/>
    </source>
</evidence>
<organism evidence="2">
    <name type="scientific">Caldicellulosiruptor owensensis</name>
    <dbReference type="NCBI Taxonomy" id="55205"/>
    <lineage>
        <taxon>Bacteria</taxon>
        <taxon>Bacillati</taxon>
        <taxon>Bacillota</taxon>
        <taxon>Bacillota incertae sedis</taxon>
        <taxon>Caldicellulosiruptorales</taxon>
        <taxon>Caldicellulosiruptoraceae</taxon>
        <taxon>Caldicellulosiruptor</taxon>
    </lineage>
</organism>
<dbReference type="Pfam" id="PF13672">
    <property type="entry name" value="PP2C_2"/>
    <property type="match status" value="1"/>
</dbReference>
<dbReference type="GO" id="GO:0004722">
    <property type="term" value="F:protein serine/threonine phosphatase activity"/>
    <property type="evidence" value="ECO:0007669"/>
    <property type="project" value="InterPro"/>
</dbReference>
<gene>
    <name evidence="2" type="ORF">ENL71_11040</name>
</gene>
<proteinExistence type="predicted"/>
<dbReference type="InterPro" id="IPR036457">
    <property type="entry name" value="PPM-type-like_dom_sf"/>
</dbReference>
<dbReference type="SUPFAM" id="SSF81606">
    <property type="entry name" value="PP2C-like"/>
    <property type="match status" value="1"/>
</dbReference>
<feature type="domain" description="PPM-type phosphatase" evidence="1">
    <location>
        <begin position="3"/>
        <end position="250"/>
    </location>
</feature>
<evidence type="ECO:0000259" key="1">
    <source>
        <dbReference type="PROSITE" id="PS51746"/>
    </source>
</evidence>
<dbReference type="CDD" id="cd00143">
    <property type="entry name" value="PP2Cc"/>
    <property type="match status" value="1"/>
</dbReference>
<accession>A0A7C5Z354</accession>
<dbReference type="EMBL" id="DRUZ01000128">
    <property type="protein sequence ID" value="HHS02973.1"/>
    <property type="molecule type" value="Genomic_DNA"/>
</dbReference>
<dbReference type="SMART" id="SM00331">
    <property type="entry name" value="PP2C_SIG"/>
    <property type="match status" value="1"/>
</dbReference>
<reference evidence="2" key="1">
    <citation type="journal article" date="2020" name="mSystems">
        <title>Genome- and Community-Level Interaction Insights into Carbon Utilization and Element Cycling Functions of Hydrothermarchaeota in Hydrothermal Sediment.</title>
        <authorList>
            <person name="Zhou Z."/>
            <person name="Liu Y."/>
            <person name="Xu W."/>
            <person name="Pan J."/>
            <person name="Luo Z.H."/>
            <person name="Li M."/>
        </authorList>
    </citation>
    <scope>NUCLEOTIDE SEQUENCE [LARGE SCALE GENOMIC DNA]</scope>
    <source>
        <strain evidence="2">SpSt-102</strain>
    </source>
</reference>